<evidence type="ECO:0008006" key="6">
    <source>
        <dbReference type="Google" id="ProtNLM"/>
    </source>
</evidence>
<keyword evidence="3" id="KW-0812">Transmembrane</keyword>
<dbReference type="GO" id="GO:0043386">
    <property type="term" value="P:mycotoxin biosynthetic process"/>
    <property type="evidence" value="ECO:0007669"/>
    <property type="project" value="InterPro"/>
</dbReference>
<proteinExistence type="inferred from homology"/>
<sequence>MFDWKSEKTPEFERLPDSEDAEHLLSDTERSSIDAQPRRRFSRGGPSWLAAAILLVFTAFISALVGAWVVRFERLDADAFSIRHTSQYSPIVDEVGIQWSLVRFNGSLLKSNAFRQDAGPEVDAAWKSLGADYHAARIPIEQAARSGLAPDQVKVKEKYGGGYPAHVEGLHHLHCLNLLRKSLAWNFAYYQKQGLGPFSNEPDILKYHVTHCLDTLRQQLMCTADIGVLGQVWYQPPGKGPEAFVDFNTVHKCRNFDAIREWAEKHQLPGKEDVPVDFLEPPREGDRVWHSVP</sequence>
<dbReference type="EMBL" id="ML987196">
    <property type="protein sequence ID" value="KAF2247964.1"/>
    <property type="molecule type" value="Genomic_DNA"/>
</dbReference>
<keyword evidence="5" id="KW-1185">Reference proteome</keyword>
<evidence type="ECO:0000313" key="4">
    <source>
        <dbReference type="EMBL" id="KAF2247964.1"/>
    </source>
</evidence>
<accession>A0A6A6IBL6</accession>
<feature type="compositionally biased region" description="Basic and acidic residues" evidence="2">
    <location>
        <begin position="1"/>
        <end position="32"/>
    </location>
</feature>
<evidence type="ECO:0000256" key="2">
    <source>
        <dbReference type="SAM" id="MobiDB-lite"/>
    </source>
</evidence>
<evidence type="ECO:0000313" key="5">
    <source>
        <dbReference type="Proteomes" id="UP000800094"/>
    </source>
</evidence>
<dbReference type="PANTHER" id="PTHR33365:SF13">
    <property type="entry name" value="TAT PATHWAY SIGNAL SEQUENCE"/>
    <property type="match status" value="1"/>
</dbReference>
<organism evidence="4 5">
    <name type="scientific">Trematosphaeria pertusa</name>
    <dbReference type="NCBI Taxonomy" id="390896"/>
    <lineage>
        <taxon>Eukaryota</taxon>
        <taxon>Fungi</taxon>
        <taxon>Dikarya</taxon>
        <taxon>Ascomycota</taxon>
        <taxon>Pezizomycotina</taxon>
        <taxon>Dothideomycetes</taxon>
        <taxon>Pleosporomycetidae</taxon>
        <taxon>Pleosporales</taxon>
        <taxon>Massarineae</taxon>
        <taxon>Trematosphaeriaceae</taxon>
        <taxon>Trematosphaeria</taxon>
    </lineage>
</organism>
<keyword evidence="3" id="KW-1133">Transmembrane helix</keyword>
<dbReference type="Pfam" id="PF11807">
    <property type="entry name" value="UstYa"/>
    <property type="match status" value="1"/>
</dbReference>
<dbReference type="OrthoDB" id="3687641at2759"/>
<keyword evidence="3" id="KW-0472">Membrane</keyword>
<evidence type="ECO:0000256" key="3">
    <source>
        <dbReference type="SAM" id="Phobius"/>
    </source>
</evidence>
<dbReference type="GeneID" id="54586722"/>
<dbReference type="InterPro" id="IPR021765">
    <property type="entry name" value="UstYa-like"/>
</dbReference>
<name>A0A6A6IBL6_9PLEO</name>
<gene>
    <name evidence="4" type="ORF">BU26DRAFT_565387</name>
</gene>
<evidence type="ECO:0000256" key="1">
    <source>
        <dbReference type="ARBA" id="ARBA00035112"/>
    </source>
</evidence>
<feature type="transmembrane region" description="Helical" evidence="3">
    <location>
        <begin position="48"/>
        <end position="70"/>
    </location>
</feature>
<dbReference type="AlphaFoldDB" id="A0A6A6IBL6"/>
<reference evidence="4" key="1">
    <citation type="journal article" date="2020" name="Stud. Mycol.">
        <title>101 Dothideomycetes genomes: a test case for predicting lifestyles and emergence of pathogens.</title>
        <authorList>
            <person name="Haridas S."/>
            <person name="Albert R."/>
            <person name="Binder M."/>
            <person name="Bloem J."/>
            <person name="Labutti K."/>
            <person name="Salamov A."/>
            <person name="Andreopoulos B."/>
            <person name="Baker S."/>
            <person name="Barry K."/>
            <person name="Bills G."/>
            <person name="Bluhm B."/>
            <person name="Cannon C."/>
            <person name="Castanera R."/>
            <person name="Culley D."/>
            <person name="Daum C."/>
            <person name="Ezra D."/>
            <person name="Gonzalez J."/>
            <person name="Henrissat B."/>
            <person name="Kuo A."/>
            <person name="Liang C."/>
            <person name="Lipzen A."/>
            <person name="Lutzoni F."/>
            <person name="Magnuson J."/>
            <person name="Mondo S."/>
            <person name="Nolan M."/>
            <person name="Ohm R."/>
            <person name="Pangilinan J."/>
            <person name="Park H.-J."/>
            <person name="Ramirez L."/>
            <person name="Alfaro M."/>
            <person name="Sun H."/>
            <person name="Tritt A."/>
            <person name="Yoshinaga Y."/>
            <person name="Zwiers L.-H."/>
            <person name="Turgeon B."/>
            <person name="Goodwin S."/>
            <person name="Spatafora J."/>
            <person name="Crous P."/>
            <person name="Grigoriev I."/>
        </authorList>
    </citation>
    <scope>NUCLEOTIDE SEQUENCE</scope>
    <source>
        <strain evidence="4">CBS 122368</strain>
    </source>
</reference>
<dbReference type="PANTHER" id="PTHR33365">
    <property type="entry name" value="YALI0B05434P"/>
    <property type="match status" value="1"/>
</dbReference>
<dbReference type="Proteomes" id="UP000800094">
    <property type="component" value="Unassembled WGS sequence"/>
</dbReference>
<feature type="region of interest" description="Disordered" evidence="2">
    <location>
        <begin position="1"/>
        <end position="40"/>
    </location>
</feature>
<protein>
    <recommendedName>
        <fullName evidence="6">Tat pathway signal sequence</fullName>
    </recommendedName>
</protein>
<comment type="similarity">
    <text evidence="1">Belongs to the ustYa family.</text>
</comment>
<dbReference type="RefSeq" id="XP_033682968.1">
    <property type="nucleotide sequence ID" value="XM_033833392.1"/>
</dbReference>